<name>A0ABD1F0L6_HYPHA</name>
<proteinExistence type="predicted"/>
<comment type="caution">
    <text evidence="1">The sequence shown here is derived from an EMBL/GenBank/DDBJ whole genome shotgun (WGS) entry which is preliminary data.</text>
</comment>
<organism evidence="1 2">
    <name type="scientific">Hypothenemus hampei</name>
    <name type="common">Coffee berry borer</name>
    <dbReference type="NCBI Taxonomy" id="57062"/>
    <lineage>
        <taxon>Eukaryota</taxon>
        <taxon>Metazoa</taxon>
        <taxon>Ecdysozoa</taxon>
        <taxon>Arthropoda</taxon>
        <taxon>Hexapoda</taxon>
        <taxon>Insecta</taxon>
        <taxon>Pterygota</taxon>
        <taxon>Neoptera</taxon>
        <taxon>Endopterygota</taxon>
        <taxon>Coleoptera</taxon>
        <taxon>Polyphaga</taxon>
        <taxon>Cucujiformia</taxon>
        <taxon>Curculionidae</taxon>
        <taxon>Scolytinae</taxon>
        <taxon>Hypothenemus</taxon>
    </lineage>
</organism>
<evidence type="ECO:0000313" key="2">
    <source>
        <dbReference type="Proteomes" id="UP001566132"/>
    </source>
</evidence>
<dbReference type="EMBL" id="JBDJPC010000004">
    <property type="protein sequence ID" value="KAL1506611.1"/>
    <property type="molecule type" value="Genomic_DNA"/>
</dbReference>
<accession>A0ABD1F0L6</accession>
<reference evidence="1 2" key="1">
    <citation type="submission" date="2024-05" db="EMBL/GenBank/DDBJ databases">
        <title>Genetic variation in Jamaican populations of the coffee berry borer (Hypothenemus hampei).</title>
        <authorList>
            <person name="Errbii M."/>
            <person name="Myrie A."/>
        </authorList>
    </citation>
    <scope>NUCLEOTIDE SEQUENCE [LARGE SCALE GENOMIC DNA]</scope>
    <source>
        <strain evidence="1">JA-Hopewell-2020-01-JO</strain>
        <tissue evidence="1">Whole body</tissue>
    </source>
</reference>
<gene>
    <name evidence="1" type="ORF">ABEB36_005940</name>
</gene>
<protein>
    <submittedName>
        <fullName evidence="1">Uncharacterized protein</fullName>
    </submittedName>
</protein>
<dbReference type="AlphaFoldDB" id="A0ABD1F0L6"/>
<keyword evidence="2" id="KW-1185">Reference proteome</keyword>
<dbReference type="Proteomes" id="UP001566132">
    <property type="component" value="Unassembled WGS sequence"/>
</dbReference>
<sequence length="86" mass="9885">MEKLEAQQTGLKDDSSALQTEIVNGFSHSLTINLYSNYYYTNFLPYFEYKNLNDSQLFEANLNEVEVFGLLGLYYLRNAISPVGSR</sequence>
<evidence type="ECO:0000313" key="1">
    <source>
        <dbReference type="EMBL" id="KAL1506611.1"/>
    </source>
</evidence>